<keyword evidence="4" id="KW-1185">Reference proteome</keyword>
<dbReference type="SUPFAM" id="SSF109905">
    <property type="entry name" value="Surp module (SWAP domain)"/>
    <property type="match status" value="1"/>
</dbReference>
<keyword evidence="1" id="KW-0507">mRNA processing</keyword>
<evidence type="ECO:0000313" key="4">
    <source>
        <dbReference type="Proteomes" id="UP001558713"/>
    </source>
</evidence>
<dbReference type="InterPro" id="IPR035967">
    <property type="entry name" value="SWAP/Surp_sf"/>
</dbReference>
<dbReference type="PANTHER" id="PTHR15316">
    <property type="entry name" value="SPLICEOSOME ASSOCIATED PROTEIN 114/SWAP SPLICING FACTOR-RELATED"/>
    <property type="match status" value="1"/>
</dbReference>
<dbReference type="InterPro" id="IPR000061">
    <property type="entry name" value="Surp"/>
</dbReference>
<sequence>MEMAMADFPAFEFFVKMEYYESGNLSNAQGTQPLQEPFSFPLLPQGTRNKLDVIKLTAQFVAVFGLDIHKDLIDSVLMNPELVPLFQFTEKIDNRYVFYSQLALGYARVLLRAEKPRKKDVIVERFSSLVCQVLKTAHDGYH</sequence>
<dbReference type="InterPro" id="IPR045146">
    <property type="entry name" value="SF3A1"/>
</dbReference>
<feature type="domain" description="SURP motif" evidence="2">
    <location>
        <begin position="53"/>
        <end position="99"/>
    </location>
</feature>
<protein>
    <recommendedName>
        <fullName evidence="2">SURP motif domain-containing protein</fullName>
    </recommendedName>
</protein>
<evidence type="ECO:0000313" key="3">
    <source>
        <dbReference type="EMBL" id="KAL1206011.1"/>
    </source>
</evidence>
<dbReference type="GO" id="GO:0006397">
    <property type="term" value="P:mRNA processing"/>
    <property type="evidence" value="ECO:0007669"/>
    <property type="project" value="UniProtKB-KW"/>
</dbReference>
<dbReference type="Proteomes" id="UP001558713">
    <property type="component" value="Unassembled WGS sequence"/>
</dbReference>
<dbReference type="Gene3D" id="1.10.10.790">
    <property type="entry name" value="Surp module"/>
    <property type="match status" value="1"/>
</dbReference>
<reference evidence="3 4" key="1">
    <citation type="submission" date="2024-04" db="EMBL/GenBank/DDBJ databases">
        <title>Genome assembly C_amara_ONT_v2.</title>
        <authorList>
            <person name="Yant L."/>
            <person name="Moore C."/>
            <person name="Slenker M."/>
        </authorList>
    </citation>
    <scope>NUCLEOTIDE SEQUENCE [LARGE SCALE GENOMIC DNA]</scope>
    <source>
        <tissue evidence="3">Leaf</tissue>
    </source>
</reference>
<dbReference type="PANTHER" id="PTHR15316:SF1">
    <property type="entry name" value="SPLICING FACTOR 3A SUBUNIT 1"/>
    <property type="match status" value="1"/>
</dbReference>
<gene>
    <name evidence="3" type="ORF">V5N11_018083</name>
</gene>
<proteinExistence type="predicted"/>
<comment type="caution">
    <text evidence="3">The sequence shown here is derived from an EMBL/GenBank/DDBJ whole genome shotgun (WGS) entry which is preliminary data.</text>
</comment>
<organism evidence="3 4">
    <name type="scientific">Cardamine amara subsp. amara</name>
    <dbReference type="NCBI Taxonomy" id="228776"/>
    <lineage>
        <taxon>Eukaryota</taxon>
        <taxon>Viridiplantae</taxon>
        <taxon>Streptophyta</taxon>
        <taxon>Embryophyta</taxon>
        <taxon>Tracheophyta</taxon>
        <taxon>Spermatophyta</taxon>
        <taxon>Magnoliopsida</taxon>
        <taxon>eudicotyledons</taxon>
        <taxon>Gunneridae</taxon>
        <taxon>Pentapetalae</taxon>
        <taxon>rosids</taxon>
        <taxon>malvids</taxon>
        <taxon>Brassicales</taxon>
        <taxon>Brassicaceae</taxon>
        <taxon>Cardamineae</taxon>
        <taxon>Cardamine</taxon>
    </lineage>
</organism>
<accession>A0ABD1B4L9</accession>
<evidence type="ECO:0000256" key="1">
    <source>
        <dbReference type="ARBA" id="ARBA00022664"/>
    </source>
</evidence>
<evidence type="ECO:0000259" key="2">
    <source>
        <dbReference type="PROSITE" id="PS50128"/>
    </source>
</evidence>
<dbReference type="AlphaFoldDB" id="A0ABD1B4L9"/>
<dbReference type="Pfam" id="PF01805">
    <property type="entry name" value="Surp"/>
    <property type="match status" value="1"/>
</dbReference>
<name>A0ABD1B4L9_CARAN</name>
<dbReference type="EMBL" id="JBANAX010000510">
    <property type="protein sequence ID" value="KAL1206011.1"/>
    <property type="molecule type" value="Genomic_DNA"/>
</dbReference>
<dbReference type="PROSITE" id="PS50128">
    <property type="entry name" value="SURP"/>
    <property type="match status" value="1"/>
</dbReference>